<evidence type="ECO:0000313" key="1">
    <source>
        <dbReference type="EMBL" id="CAI9966076.1"/>
    </source>
</evidence>
<gene>
    <name evidence="2" type="ORF">HINF_LOCUS21543</name>
    <name evidence="1" type="ORF">HINF_LOCUS53721</name>
</gene>
<dbReference type="Proteomes" id="UP001642409">
    <property type="component" value="Unassembled WGS sequence"/>
</dbReference>
<reference evidence="2 3" key="2">
    <citation type="submission" date="2024-07" db="EMBL/GenBank/DDBJ databases">
        <authorList>
            <person name="Akdeniz Z."/>
        </authorList>
    </citation>
    <scope>NUCLEOTIDE SEQUENCE [LARGE SCALE GENOMIC DNA]</scope>
</reference>
<dbReference type="EMBL" id="CAXDID020000059">
    <property type="protein sequence ID" value="CAL6009319.1"/>
    <property type="molecule type" value="Genomic_DNA"/>
</dbReference>
<dbReference type="EMBL" id="CATOUU010000998">
    <property type="protein sequence ID" value="CAI9966076.1"/>
    <property type="molecule type" value="Genomic_DNA"/>
</dbReference>
<reference evidence="1" key="1">
    <citation type="submission" date="2023-06" db="EMBL/GenBank/DDBJ databases">
        <authorList>
            <person name="Kurt Z."/>
        </authorList>
    </citation>
    <scope>NUCLEOTIDE SEQUENCE</scope>
</reference>
<proteinExistence type="predicted"/>
<comment type="caution">
    <text evidence="1">The sequence shown here is derived from an EMBL/GenBank/DDBJ whole genome shotgun (WGS) entry which is preliminary data.</text>
</comment>
<dbReference type="AlphaFoldDB" id="A0AA86QU37"/>
<keyword evidence="3" id="KW-1185">Reference proteome</keyword>
<name>A0AA86QU37_9EUKA</name>
<evidence type="ECO:0000313" key="2">
    <source>
        <dbReference type="EMBL" id="CAL6009319.1"/>
    </source>
</evidence>
<protein>
    <submittedName>
        <fullName evidence="2">Hypothetical_protein</fullName>
    </submittedName>
</protein>
<accession>A0AA86QU37</accession>
<sequence length="109" mass="13230">MLGYQLFRDDGCGYGGCKMLQLLYTYSYQDIFIKVQYLLHSLKYYVMLYRQLQFTIDKIEFKTRNFEGYFQLFQQNELTACLFYQNQKVLAKPILYMGLFILVQFIKMK</sequence>
<evidence type="ECO:0000313" key="3">
    <source>
        <dbReference type="Proteomes" id="UP001642409"/>
    </source>
</evidence>
<organism evidence="1">
    <name type="scientific">Hexamita inflata</name>
    <dbReference type="NCBI Taxonomy" id="28002"/>
    <lineage>
        <taxon>Eukaryota</taxon>
        <taxon>Metamonada</taxon>
        <taxon>Diplomonadida</taxon>
        <taxon>Hexamitidae</taxon>
        <taxon>Hexamitinae</taxon>
        <taxon>Hexamita</taxon>
    </lineage>
</organism>